<feature type="transmembrane region" description="Helical" evidence="1">
    <location>
        <begin position="101"/>
        <end position="125"/>
    </location>
</feature>
<evidence type="ECO:0000313" key="2">
    <source>
        <dbReference type="EMBL" id="OYQ19374.1"/>
    </source>
</evidence>
<keyword evidence="1" id="KW-0812">Transmembrane</keyword>
<accession>A0A255XSM7</accession>
<keyword evidence="3" id="KW-1185">Reference proteome</keyword>
<keyword evidence="1" id="KW-1133">Transmembrane helix</keyword>
<feature type="transmembrane region" description="Helical" evidence="1">
    <location>
        <begin position="23"/>
        <end position="56"/>
    </location>
</feature>
<organism evidence="2 3">
    <name type="scientific">Elstera cyanobacteriorum</name>
    <dbReference type="NCBI Taxonomy" id="2022747"/>
    <lineage>
        <taxon>Bacteria</taxon>
        <taxon>Pseudomonadati</taxon>
        <taxon>Pseudomonadota</taxon>
        <taxon>Alphaproteobacteria</taxon>
        <taxon>Rhodospirillales</taxon>
        <taxon>Rhodospirillaceae</taxon>
        <taxon>Elstera</taxon>
    </lineage>
</organism>
<proteinExistence type="predicted"/>
<sequence length="162" mass="18307">MADMLRRPGPSRGQKKRSSPMAFWAWIVVPLLIVVAWKVAVLVVLGMLPTLVALIIDRRPEKYAAYCVGGFNLCGLVPWVVKLFVDGQSSVALQHIMTNPFSWLVIYGAAAIGWLVFSWTPELVLRMTAFRDRQEIASLQKRQETLVEEWGPDIIPPRAEEF</sequence>
<gene>
    <name evidence="2" type="ORF">CHR90_08075</name>
</gene>
<protein>
    <submittedName>
        <fullName evidence="2">Uncharacterized protein</fullName>
    </submittedName>
</protein>
<keyword evidence="1" id="KW-0472">Membrane</keyword>
<reference evidence="2 3" key="1">
    <citation type="submission" date="2017-07" db="EMBL/GenBank/DDBJ databases">
        <title>Elstera cyanobacteriorum sp. nov., a novel bacterium isolated from cyanobacterial aggregates in a eutrophic lake.</title>
        <authorList>
            <person name="Cai H."/>
        </authorList>
    </citation>
    <scope>NUCLEOTIDE SEQUENCE [LARGE SCALE GENOMIC DNA]</scope>
    <source>
        <strain evidence="2 3">TH019</strain>
    </source>
</reference>
<evidence type="ECO:0000256" key="1">
    <source>
        <dbReference type="SAM" id="Phobius"/>
    </source>
</evidence>
<evidence type="ECO:0000313" key="3">
    <source>
        <dbReference type="Proteomes" id="UP000216361"/>
    </source>
</evidence>
<dbReference type="Proteomes" id="UP000216361">
    <property type="component" value="Unassembled WGS sequence"/>
</dbReference>
<comment type="caution">
    <text evidence="2">The sequence shown here is derived from an EMBL/GenBank/DDBJ whole genome shotgun (WGS) entry which is preliminary data.</text>
</comment>
<dbReference type="EMBL" id="NOXS01000031">
    <property type="protein sequence ID" value="OYQ19374.1"/>
    <property type="molecule type" value="Genomic_DNA"/>
</dbReference>
<name>A0A255XSM7_9PROT</name>
<dbReference type="AlphaFoldDB" id="A0A255XSM7"/>
<feature type="transmembrane region" description="Helical" evidence="1">
    <location>
        <begin position="63"/>
        <end position="81"/>
    </location>
</feature>